<protein>
    <recommendedName>
        <fullName evidence="2">Peptide deformylase</fullName>
        <shortName evidence="2">PDF</shortName>
        <ecNumber evidence="2">3.5.1.88</ecNumber>
    </recommendedName>
    <alternativeName>
        <fullName evidence="2">Polypeptide deformylase</fullName>
    </alternativeName>
</protein>
<dbReference type="NCBIfam" id="NF001159">
    <property type="entry name" value="PRK00150.1-3"/>
    <property type="match status" value="1"/>
</dbReference>
<dbReference type="NCBIfam" id="TIGR00079">
    <property type="entry name" value="pept_deformyl"/>
    <property type="match status" value="1"/>
</dbReference>
<dbReference type="PANTHER" id="PTHR10458:SF22">
    <property type="entry name" value="PEPTIDE DEFORMYLASE"/>
    <property type="match status" value="1"/>
</dbReference>
<proteinExistence type="inferred from homology"/>
<dbReference type="GO" id="GO:0042586">
    <property type="term" value="F:peptide deformylase activity"/>
    <property type="evidence" value="ECO:0007669"/>
    <property type="project" value="UniProtKB-UniRule"/>
</dbReference>
<dbReference type="Proteomes" id="UP000002276">
    <property type="component" value="Chromosome"/>
</dbReference>
<dbReference type="Gene3D" id="3.90.45.10">
    <property type="entry name" value="Peptide deformylase"/>
    <property type="match status" value="1"/>
</dbReference>
<evidence type="ECO:0000256" key="1">
    <source>
        <dbReference type="ARBA" id="ARBA00010759"/>
    </source>
</evidence>
<dbReference type="PANTHER" id="PTHR10458">
    <property type="entry name" value="PEPTIDE DEFORMYLASE"/>
    <property type="match status" value="1"/>
</dbReference>
<dbReference type="EMBL" id="CP000013">
    <property type="protein sequence ID" value="AAU06922.1"/>
    <property type="molecule type" value="Genomic_DNA"/>
</dbReference>
<accession>A0A7I6GVF1</accession>
<keyword evidence="2" id="KW-0408">Iron</keyword>
<dbReference type="KEGG" id="bga:BG0064"/>
<keyword evidence="2" id="KW-0648">Protein biosynthesis</keyword>
<dbReference type="PRINTS" id="PR01576">
    <property type="entry name" value="PDEFORMYLASE"/>
</dbReference>
<keyword evidence="2" id="KW-0479">Metal-binding</keyword>
<dbReference type="CDD" id="cd00487">
    <property type="entry name" value="Pep_deformylase"/>
    <property type="match status" value="1"/>
</dbReference>
<dbReference type="InterPro" id="IPR023635">
    <property type="entry name" value="Peptide_deformylase"/>
</dbReference>
<comment type="catalytic activity">
    <reaction evidence="2">
        <text>N-terminal N-formyl-L-methionyl-[peptide] + H2O = N-terminal L-methionyl-[peptide] + formate</text>
        <dbReference type="Rhea" id="RHEA:24420"/>
        <dbReference type="Rhea" id="RHEA-COMP:10639"/>
        <dbReference type="Rhea" id="RHEA-COMP:10640"/>
        <dbReference type="ChEBI" id="CHEBI:15377"/>
        <dbReference type="ChEBI" id="CHEBI:15740"/>
        <dbReference type="ChEBI" id="CHEBI:49298"/>
        <dbReference type="ChEBI" id="CHEBI:64731"/>
        <dbReference type="EC" id="3.5.1.88"/>
    </reaction>
</comment>
<dbReference type="Pfam" id="PF01327">
    <property type="entry name" value="Pep_deformylase"/>
    <property type="match status" value="1"/>
</dbReference>
<keyword evidence="2" id="KW-0378">Hydrolase</keyword>
<reference evidence="3 4" key="1">
    <citation type="journal article" date="2004" name="Nucleic Acids Res.">
        <title>Comparative analysis of the Borrelia garinii genome.</title>
        <authorList>
            <person name="Glockner G."/>
            <person name="Lehmann R."/>
            <person name="Romualdi A."/>
            <person name="Pradella S."/>
            <person name="Schulte-Spechtel U."/>
            <person name="Schilhabel M."/>
            <person name="Wilske B."/>
            <person name="Suhnel J."/>
            <person name="Platzer M."/>
        </authorList>
    </citation>
    <scope>NUCLEOTIDE SEQUENCE [LARGE SCALE GENOMIC DNA]</scope>
    <source>
        <strain evidence="4">ATCC BAA-2496 / DSM 23469 / PBi</strain>
    </source>
</reference>
<dbReference type="GO" id="GO:0006412">
    <property type="term" value="P:translation"/>
    <property type="evidence" value="ECO:0007669"/>
    <property type="project" value="UniProtKB-UniRule"/>
</dbReference>
<dbReference type="AlphaFoldDB" id="A0A7I6GVF1"/>
<dbReference type="EC" id="3.5.1.88" evidence="2"/>
<evidence type="ECO:0000313" key="3">
    <source>
        <dbReference type="EMBL" id="AAU06922.1"/>
    </source>
</evidence>
<comment type="similarity">
    <text evidence="1 2">Belongs to the polypeptide deformylase family.</text>
</comment>
<evidence type="ECO:0000256" key="2">
    <source>
        <dbReference type="HAMAP-Rule" id="MF_00163"/>
    </source>
</evidence>
<dbReference type="HAMAP" id="MF_00163">
    <property type="entry name" value="Pep_deformylase"/>
    <property type="match status" value="1"/>
</dbReference>
<comment type="cofactor">
    <cofactor evidence="2">
        <name>Fe(2+)</name>
        <dbReference type="ChEBI" id="CHEBI:29033"/>
    </cofactor>
    <text evidence="2">Binds 1 Fe(2+) ion.</text>
</comment>
<organism evidence="3 4">
    <name type="scientific">Borrelia garinii subsp. bavariensis (strain ATCC BAA-2496 / DSM 23469 / PBi)</name>
    <name type="common">Borreliella bavariensis</name>
    <dbReference type="NCBI Taxonomy" id="290434"/>
    <lineage>
        <taxon>Bacteria</taxon>
        <taxon>Pseudomonadati</taxon>
        <taxon>Spirochaetota</taxon>
        <taxon>Spirochaetia</taxon>
        <taxon>Spirochaetales</taxon>
        <taxon>Borreliaceae</taxon>
        <taxon>Borreliella</taxon>
    </lineage>
</organism>
<dbReference type="PIRSF" id="PIRSF004749">
    <property type="entry name" value="Pep_def"/>
    <property type="match status" value="1"/>
</dbReference>
<name>A0A7I6GVF1_BORGP</name>
<comment type="function">
    <text evidence="2">Removes the formyl group from the N-terminal Met of newly synthesized proteins. Requires at least a dipeptide for an efficient rate of reaction. N-terminal L-methionine is a prerequisite for activity but the enzyme has broad specificity at other positions.</text>
</comment>
<gene>
    <name evidence="2 3" type="primary">def</name>
    <name evidence="3" type="ordered locus">BG0064</name>
</gene>
<feature type="binding site" evidence="2">
    <location>
        <position position="151"/>
    </location>
    <ligand>
        <name>Fe cation</name>
        <dbReference type="ChEBI" id="CHEBI:24875"/>
    </ligand>
</feature>
<feature type="binding site" evidence="2">
    <location>
        <position position="155"/>
    </location>
    <ligand>
        <name>Fe cation</name>
        <dbReference type="ChEBI" id="CHEBI:24875"/>
    </ligand>
</feature>
<dbReference type="GO" id="GO:0046872">
    <property type="term" value="F:metal ion binding"/>
    <property type="evidence" value="ECO:0007669"/>
    <property type="project" value="UniProtKB-KW"/>
</dbReference>
<feature type="binding site" evidence="2">
    <location>
        <position position="109"/>
    </location>
    <ligand>
        <name>Fe cation</name>
        <dbReference type="ChEBI" id="CHEBI:24875"/>
    </ligand>
</feature>
<dbReference type="InterPro" id="IPR036821">
    <property type="entry name" value="Peptide_deformylase_sf"/>
</dbReference>
<evidence type="ECO:0000313" key="4">
    <source>
        <dbReference type="Proteomes" id="UP000002276"/>
    </source>
</evidence>
<dbReference type="SUPFAM" id="SSF56420">
    <property type="entry name" value="Peptide deformylase"/>
    <property type="match status" value="1"/>
</dbReference>
<feature type="active site" evidence="2">
    <location>
        <position position="152"/>
    </location>
</feature>
<sequence>MEAFWKNKISVFFCLKGGWIFMEMVFYPNDLLRVKTKQIDNIDNKIRDYAKKMIELMDISGGVGLAAPQVGLDLSLFVVRENRMARPLVFINPSITETSYELNSYKEGCLSIPGVYYNLMRPNGIVVKFYDENGKSFTIENSDFLARIIQHEMDHLNGILFIDYYEERIKNKLLKPYMRERGFKTK</sequence>